<dbReference type="PRINTS" id="PR00385">
    <property type="entry name" value="P450"/>
</dbReference>
<evidence type="ECO:0000256" key="6">
    <source>
        <dbReference type="ARBA" id="ARBA00023004"/>
    </source>
</evidence>
<dbReference type="SUPFAM" id="SSF48264">
    <property type="entry name" value="Cytochrome P450"/>
    <property type="match status" value="1"/>
</dbReference>
<dbReference type="InterPro" id="IPR017972">
    <property type="entry name" value="Cyt_P450_CS"/>
</dbReference>
<dbReference type="Pfam" id="PF00067">
    <property type="entry name" value="p450"/>
    <property type="match status" value="1"/>
</dbReference>
<sequence>MLSNTTTLLLLSFSHIVKLELGKLPGLRSIFSPASLFGTLIPTYFWNPGLSWQWQWRNQAAIYTISLDVARQFLFLKGQFDWRIDSDHANGAEWSRHRRILSLAFTPETFGGLNALVWEETTTLYHQMLQAEGWTRESDIMISAIDRITTKFALILIARCGFGQPISWDTPPQISGMPLGEALVIVSGMYRLPIKRLHDIEMAYTSLAAFMKENSDPQRKDVFRLMIRASEGEGKLHMTDDELAGNTFLMLFAGHETTAKTLDAVIGFLAWYEDVQEEVYQEIKKVMSEEGKLTCGELIKVQSCFLEVARLFQTTETVVLKTDEEDGHGGQVILEPGTRVAVDVVGLHYNPKYFPNPEEFRPSRWCGMSESGMTMFSVGPRSCIGRRFALTEGVAFLSNLLRDWKLHIRARVMRGVTAMTLGVGEVPVRLTRR</sequence>
<evidence type="ECO:0000313" key="10">
    <source>
        <dbReference type="EMBL" id="KAJ7773986.1"/>
    </source>
</evidence>
<evidence type="ECO:0000313" key="11">
    <source>
        <dbReference type="Proteomes" id="UP001215598"/>
    </source>
</evidence>
<dbReference type="InterPro" id="IPR001128">
    <property type="entry name" value="Cyt_P450"/>
</dbReference>
<name>A0AAD7NTK9_9AGAR</name>
<evidence type="ECO:0000256" key="4">
    <source>
        <dbReference type="ARBA" id="ARBA00022723"/>
    </source>
</evidence>
<protein>
    <submittedName>
        <fullName evidence="10">Cytochrome P450</fullName>
    </submittedName>
</protein>
<dbReference type="GO" id="GO:0004497">
    <property type="term" value="F:monooxygenase activity"/>
    <property type="evidence" value="ECO:0007669"/>
    <property type="project" value="UniProtKB-KW"/>
</dbReference>
<evidence type="ECO:0000256" key="1">
    <source>
        <dbReference type="ARBA" id="ARBA00001971"/>
    </source>
</evidence>
<keyword evidence="3 8" id="KW-0349">Heme</keyword>
<dbReference type="GO" id="GO:0016705">
    <property type="term" value="F:oxidoreductase activity, acting on paired donors, with incorporation or reduction of molecular oxygen"/>
    <property type="evidence" value="ECO:0007669"/>
    <property type="project" value="InterPro"/>
</dbReference>
<dbReference type="GO" id="GO:0005506">
    <property type="term" value="F:iron ion binding"/>
    <property type="evidence" value="ECO:0007669"/>
    <property type="project" value="InterPro"/>
</dbReference>
<keyword evidence="7 9" id="KW-0503">Monooxygenase</keyword>
<reference evidence="10" key="1">
    <citation type="submission" date="2023-03" db="EMBL/GenBank/DDBJ databases">
        <title>Massive genome expansion in bonnet fungi (Mycena s.s.) driven by repeated elements and novel gene families across ecological guilds.</title>
        <authorList>
            <consortium name="Lawrence Berkeley National Laboratory"/>
            <person name="Harder C.B."/>
            <person name="Miyauchi S."/>
            <person name="Viragh M."/>
            <person name="Kuo A."/>
            <person name="Thoen E."/>
            <person name="Andreopoulos B."/>
            <person name="Lu D."/>
            <person name="Skrede I."/>
            <person name="Drula E."/>
            <person name="Henrissat B."/>
            <person name="Morin E."/>
            <person name="Kohler A."/>
            <person name="Barry K."/>
            <person name="LaButti K."/>
            <person name="Morin E."/>
            <person name="Salamov A."/>
            <person name="Lipzen A."/>
            <person name="Mereny Z."/>
            <person name="Hegedus B."/>
            <person name="Baldrian P."/>
            <person name="Stursova M."/>
            <person name="Weitz H."/>
            <person name="Taylor A."/>
            <person name="Grigoriev I.V."/>
            <person name="Nagy L.G."/>
            <person name="Martin F."/>
            <person name="Kauserud H."/>
        </authorList>
    </citation>
    <scope>NUCLEOTIDE SEQUENCE</scope>
    <source>
        <strain evidence="10">CBHHK182m</strain>
    </source>
</reference>
<feature type="binding site" description="axial binding residue" evidence="8">
    <location>
        <position position="383"/>
    </location>
    <ligand>
        <name>heme</name>
        <dbReference type="ChEBI" id="CHEBI:30413"/>
    </ligand>
    <ligandPart>
        <name>Fe</name>
        <dbReference type="ChEBI" id="CHEBI:18248"/>
    </ligandPart>
</feature>
<keyword evidence="6 8" id="KW-0408">Iron</keyword>
<evidence type="ECO:0000256" key="7">
    <source>
        <dbReference type="ARBA" id="ARBA00023033"/>
    </source>
</evidence>
<accession>A0AAD7NTK9</accession>
<comment type="caution">
    <text evidence="10">The sequence shown here is derived from an EMBL/GenBank/DDBJ whole genome shotgun (WGS) entry which is preliminary data.</text>
</comment>
<dbReference type="PANTHER" id="PTHR24292:SF102">
    <property type="entry name" value="CYTOCHROME P450 FAMILY-RELATED"/>
    <property type="match status" value="1"/>
</dbReference>
<gene>
    <name evidence="10" type="ORF">B0H16DRAFT_1660210</name>
</gene>
<dbReference type="Proteomes" id="UP001215598">
    <property type="component" value="Unassembled WGS sequence"/>
</dbReference>
<dbReference type="Gene3D" id="1.10.630.10">
    <property type="entry name" value="Cytochrome P450"/>
    <property type="match status" value="1"/>
</dbReference>
<dbReference type="InterPro" id="IPR002401">
    <property type="entry name" value="Cyt_P450_E_grp-I"/>
</dbReference>
<evidence type="ECO:0000256" key="5">
    <source>
        <dbReference type="ARBA" id="ARBA00023002"/>
    </source>
</evidence>
<dbReference type="InterPro" id="IPR036396">
    <property type="entry name" value="Cyt_P450_sf"/>
</dbReference>
<dbReference type="AlphaFoldDB" id="A0AAD7NTK9"/>
<evidence type="ECO:0000256" key="9">
    <source>
        <dbReference type="RuleBase" id="RU000461"/>
    </source>
</evidence>
<evidence type="ECO:0000256" key="8">
    <source>
        <dbReference type="PIRSR" id="PIRSR602401-1"/>
    </source>
</evidence>
<dbReference type="PROSITE" id="PS00086">
    <property type="entry name" value="CYTOCHROME_P450"/>
    <property type="match status" value="1"/>
</dbReference>
<evidence type="ECO:0000256" key="2">
    <source>
        <dbReference type="ARBA" id="ARBA00010617"/>
    </source>
</evidence>
<proteinExistence type="inferred from homology"/>
<comment type="similarity">
    <text evidence="2 9">Belongs to the cytochrome P450 family.</text>
</comment>
<keyword evidence="5 9" id="KW-0560">Oxidoreductase</keyword>
<organism evidence="10 11">
    <name type="scientific">Mycena metata</name>
    <dbReference type="NCBI Taxonomy" id="1033252"/>
    <lineage>
        <taxon>Eukaryota</taxon>
        <taxon>Fungi</taxon>
        <taxon>Dikarya</taxon>
        <taxon>Basidiomycota</taxon>
        <taxon>Agaricomycotina</taxon>
        <taxon>Agaricomycetes</taxon>
        <taxon>Agaricomycetidae</taxon>
        <taxon>Agaricales</taxon>
        <taxon>Marasmiineae</taxon>
        <taxon>Mycenaceae</taxon>
        <taxon>Mycena</taxon>
    </lineage>
</organism>
<keyword evidence="4 8" id="KW-0479">Metal-binding</keyword>
<dbReference type="EMBL" id="JARKIB010000012">
    <property type="protein sequence ID" value="KAJ7773986.1"/>
    <property type="molecule type" value="Genomic_DNA"/>
</dbReference>
<evidence type="ECO:0000256" key="3">
    <source>
        <dbReference type="ARBA" id="ARBA00022617"/>
    </source>
</evidence>
<dbReference type="GO" id="GO:0020037">
    <property type="term" value="F:heme binding"/>
    <property type="evidence" value="ECO:0007669"/>
    <property type="project" value="InterPro"/>
</dbReference>
<dbReference type="InterPro" id="IPR050476">
    <property type="entry name" value="Insect_CytP450_Detox"/>
</dbReference>
<comment type="cofactor">
    <cofactor evidence="1 8">
        <name>heme</name>
        <dbReference type="ChEBI" id="CHEBI:30413"/>
    </cofactor>
</comment>
<dbReference type="PANTHER" id="PTHR24292">
    <property type="entry name" value="CYTOCHROME P450"/>
    <property type="match status" value="1"/>
</dbReference>
<keyword evidence="11" id="KW-1185">Reference proteome</keyword>
<dbReference type="PRINTS" id="PR00463">
    <property type="entry name" value="EP450I"/>
</dbReference>